<dbReference type="Gene3D" id="2.160.10.10">
    <property type="entry name" value="Hexapeptide repeat proteins"/>
    <property type="match status" value="1"/>
</dbReference>
<dbReference type="Proteomes" id="UP000325755">
    <property type="component" value="Chromosome"/>
</dbReference>
<dbReference type="InterPro" id="IPR051159">
    <property type="entry name" value="Hexapeptide_acetyltransf"/>
</dbReference>
<evidence type="ECO:0000256" key="1">
    <source>
        <dbReference type="ARBA" id="ARBA00007274"/>
    </source>
</evidence>
<dbReference type="EMBL" id="CP044205">
    <property type="protein sequence ID" value="QFY42055.1"/>
    <property type="molecule type" value="Genomic_DNA"/>
</dbReference>
<gene>
    <name evidence="4" type="ORF">F6R98_04945</name>
</gene>
<keyword evidence="5" id="KW-1185">Reference proteome</keyword>
<dbReference type="GO" id="GO:0008374">
    <property type="term" value="F:O-acyltransferase activity"/>
    <property type="evidence" value="ECO:0007669"/>
    <property type="project" value="TreeGrafter"/>
</dbReference>
<evidence type="ECO:0000256" key="2">
    <source>
        <dbReference type="ARBA" id="ARBA00022679"/>
    </source>
</evidence>
<dbReference type="KEGG" id="mmob:F6R98_04945"/>
<dbReference type="PANTHER" id="PTHR23416:SF23">
    <property type="entry name" value="ACETYLTRANSFERASE C18B11.09C-RELATED"/>
    <property type="match status" value="1"/>
</dbReference>
<evidence type="ECO:0000256" key="3">
    <source>
        <dbReference type="SAM" id="Phobius"/>
    </source>
</evidence>
<keyword evidence="3" id="KW-1133">Transmembrane helix</keyword>
<dbReference type="OrthoDB" id="9815592at2"/>
<evidence type="ECO:0000313" key="5">
    <source>
        <dbReference type="Proteomes" id="UP000325755"/>
    </source>
</evidence>
<dbReference type="RefSeq" id="WP_153248040.1">
    <property type="nucleotide sequence ID" value="NZ_CP044205.1"/>
</dbReference>
<keyword evidence="3" id="KW-0812">Transmembrane</keyword>
<dbReference type="PANTHER" id="PTHR23416">
    <property type="entry name" value="SIALIC ACID SYNTHASE-RELATED"/>
    <property type="match status" value="1"/>
</dbReference>
<proteinExistence type="inferred from homology"/>
<comment type="similarity">
    <text evidence="1">Belongs to the transferase hexapeptide repeat family.</text>
</comment>
<dbReference type="InParanoid" id="A0A5Q0BDX5"/>
<feature type="transmembrane region" description="Helical" evidence="3">
    <location>
        <begin position="26"/>
        <end position="47"/>
    </location>
</feature>
<evidence type="ECO:0000313" key="4">
    <source>
        <dbReference type="EMBL" id="QFY42055.1"/>
    </source>
</evidence>
<dbReference type="InterPro" id="IPR011004">
    <property type="entry name" value="Trimer_LpxA-like_sf"/>
</dbReference>
<protein>
    <submittedName>
        <fullName evidence="4">Putative colanic acid biosynthesis acetyltransferase</fullName>
    </submittedName>
</protein>
<dbReference type="FunCoup" id="A0A5Q0BDX5">
    <property type="interactions" value="31"/>
</dbReference>
<accession>A0A5Q0BDX5</accession>
<dbReference type="SUPFAM" id="SSF51161">
    <property type="entry name" value="Trimeric LpxA-like enzymes"/>
    <property type="match status" value="1"/>
</dbReference>
<dbReference type="GO" id="GO:0005829">
    <property type="term" value="C:cytosol"/>
    <property type="evidence" value="ECO:0007669"/>
    <property type="project" value="TreeGrafter"/>
</dbReference>
<reference evidence="4 5" key="1">
    <citation type="submission" date="2019-09" db="EMBL/GenBank/DDBJ databases">
        <title>Ecophysiology of the spiral-shaped methanotroph Methylospira mobilis as revealed by the complete genome sequence.</title>
        <authorList>
            <person name="Oshkin I.Y."/>
            <person name="Dedysh S.N."/>
            <person name="Miroshnikov K."/>
            <person name="Danilova O.V."/>
            <person name="Hakobyan A."/>
            <person name="Liesack W."/>
        </authorList>
    </citation>
    <scope>NUCLEOTIDE SEQUENCE [LARGE SCALE GENOMIC DNA]</scope>
    <source>
        <strain evidence="4 5">Shm1</strain>
    </source>
</reference>
<name>A0A5Q0BDX5_9GAMM</name>
<sequence length="192" mass="21044">MNKHVLDYRVTNPKSGGPSFSLKNRIIRALWIVVWAVFASWTPPFMASWRRSLLKLFGARMGPGTCVYGSARVWYPPLLEMKSGAALGSKVNCYNQDWVVLDEGALVSQGAHLCAGSHNINDESFQLITKPIYIGKNAWIAAEAFVGPGVTIQDDAVLGARAVAFSDIGRGMVFIGNPAKFLRYRKNAGKQP</sequence>
<dbReference type="AlphaFoldDB" id="A0A5Q0BDX5"/>
<keyword evidence="3" id="KW-0472">Membrane</keyword>
<keyword evidence="2 4" id="KW-0808">Transferase</keyword>
<organism evidence="4 5">
    <name type="scientific">Candidatus Methylospira mobilis</name>
    <dbReference type="NCBI Taxonomy" id="1808979"/>
    <lineage>
        <taxon>Bacteria</taxon>
        <taxon>Pseudomonadati</taxon>
        <taxon>Pseudomonadota</taxon>
        <taxon>Gammaproteobacteria</taxon>
        <taxon>Methylococcales</taxon>
        <taxon>Methylococcaceae</taxon>
        <taxon>Candidatus Methylospira</taxon>
    </lineage>
</organism>